<evidence type="ECO:0000256" key="2">
    <source>
        <dbReference type="SAM" id="MobiDB-lite"/>
    </source>
</evidence>
<dbReference type="PANTHER" id="PTHR35004:SF7">
    <property type="entry name" value="INTEGRASE PROTEIN"/>
    <property type="match status" value="1"/>
</dbReference>
<reference evidence="5" key="1">
    <citation type="submission" date="2018-03" db="EMBL/GenBank/DDBJ databases">
        <title>Ecological and genomic features of two cosmopolitan and abundant freshwater picocyanobacteria.</title>
        <authorList>
            <person name="Cabello-Yeves P.J."/>
            <person name="Picazo A."/>
            <person name="Camacho A."/>
            <person name="Callieri C."/>
            <person name="Rosselli R."/>
            <person name="Roda-Garcia J."/>
            <person name="Coutinho F.H."/>
            <person name="Rodriguez-Valera F."/>
        </authorList>
    </citation>
    <scope>NUCLEOTIDE SEQUENCE [LARGE SCALE GENOMIC DNA]</scope>
    <source>
        <strain evidence="5">Tous</strain>
    </source>
</reference>
<dbReference type="InterPro" id="IPR036397">
    <property type="entry name" value="RNaseH_sf"/>
</dbReference>
<keyword evidence="5" id="KW-1185">Reference proteome</keyword>
<feature type="region of interest" description="Disordered" evidence="2">
    <location>
        <begin position="523"/>
        <end position="543"/>
    </location>
</feature>
<name>A0A2P7EDH4_9SYNE</name>
<organism evidence="4 5">
    <name type="scientific">Synechococcus lacustris str. Tous</name>
    <dbReference type="NCBI Taxonomy" id="1910958"/>
    <lineage>
        <taxon>Bacteria</taxon>
        <taxon>Bacillati</taxon>
        <taxon>Cyanobacteriota</taxon>
        <taxon>Cyanophyceae</taxon>
        <taxon>Synechococcales</taxon>
        <taxon>Synechococcaceae</taxon>
        <taxon>Synechococcus</taxon>
    </lineage>
</organism>
<dbReference type="InterPro" id="IPR054353">
    <property type="entry name" value="IstA-like_C"/>
</dbReference>
<dbReference type="EMBL" id="PXVC01000045">
    <property type="protein sequence ID" value="PSI01179.1"/>
    <property type="molecule type" value="Genomic_DNA"/>
</dbReference>
<dbReference type="Proteomes" id="UP000240206">
    <property type="component" value="Unassembled WGS sequence"/>
</dbReference>
<dbReference type="InterPro" id="IPR001584">
    <property type="entry name" value="Integrase_cat-core"/>
</dbReference>
<proteinExistence type="inferred from homology"/>
<dbReference type="SUPFAM" id="SSF53098">
    <property type="entry name" value="Ribonuclease H-like"/>
    <property type="match status" value="1"/>
</dbReference>
<accession>A0A2P7EDH4</accession>
<comment type="similarity">
    <text evidence="1">Belongs to the transposase IS21/IS408/IS1162 family.</text>
</comment>
<dbReference type="PANTHER" id="PTHR35004">
    <property type="entry name" value="TRANSPOSASE RV3428C-RELATED"/>
    <property type="match status" value="1"/>
</dbReference>
<protein>
    <submittedName>
        <fullName evidence="4">Transposase</fullName>
    </submittedName>
</protein>
<dbReference type="InterPro" id="IPR012337">
    <property type="entry name" value="RNaseH-like_sf"/>
</dbReference>
<sequence>MPAPLSLRIKERYMAKRASGLAQQVAADAVGISVRSAQRIDRGELQASAQQQQIGRNWRTRADPLAGVWDSVLVPMLEKAPQLEPQTLLLHLEQTFPDQEWYRRKRTLQRRVENWKALHGPAQEVMFMQHHQPGVTGISDFTLLKGKPITIAGAVLEHRLFHFRLPYSGWCHVEVIHGGESFVALAEALQNALEACGGVPAEHRTDSLSACFRNRDGSYAGDYTSRYRELCAHLGVIATRNNRGVAHENGAIEGPHRHWKHRLEQQLIQRGSRDFSTETEYRQLVACVSATLNSRTEVKGRLEIEQLHLQPLPIERFADYDPLVVRVRSTSTIEVRQVTYSVPSRLIGQQLTVHLRHDRLDLFLRSQFVETLPRLHGQKGQKALRRIDFRHVIESLRRKPRALLRAQLQDDLIPGESWRQLWRQLLAALPPDEAAKVMVDALHVAARSDDLVGVERYLRRQLRSGAINLTALREHYGLRPPRGLAALPQLQIPEHQLSSYDELLGRATEPAGTGECPAIPSQAAETGAVPQPVAGSRAAGTSRRLDASQLPLRAGGAGAPAAASSTAAAVVA</sequence>
<dbReference type="NCBIfam" id="NF033546">
    <property type="entry name" value="transpos_IS21"/>
    <property type="match status" value="1"/>
</dbReference>
<dbReference type="GO" id="GO:0003676">
    <property type="term" value="F:nucleic acid binding"/>
    <property type="evidence" value="ECO:0007669"/>
    <property type="project" value="InterPro"/>
</dbReference>
<gene>
    <name evidence="4" type="ORF">C7K08_09285</name>
</gene>
<dbReference type="Gene3D" id="3.30.420.10">
    <property type="entry name" value="Ribonuclease H-like superfamily/Ribonuclease H"/>
    <property type="match status" value="1"/>
</dbReference>
<evidence type="ECO:0000259" key="3">
    <source>
        <dbReference type="PROSITE" id="PS50994"/>
    </source>
</evidence>
<dbReference type="GO" id="GO:0015074">
    <property type="term" value="P:DNA integration"/>
    <property type="evidence" value="ECO:0007669"/>
    <property type="project" value="InterPro"/>
</dbReference>
<evidence type="ECO:0000313" key="4">
    <source>
        <dbReference type="EMBL" id="PSI01179.1"/>
    </source>
</evidence>
<dbReference type="RefSeq" id="WP_106500358.1">
    <property type="nucleotide sequence ID" value="NZ_PXVC01000045.1"/>
</dbReference>
<evidence type="ECO:0000313" key="5">
    <source>
        <dbReference type="Proteomes" id="UP000240206"/>
    </source>
</evidence>
<evidence type="ECO:0000256" key="1">
    <source>
        <dbReference type="ARBA" id="ARBA00009277"/>
    </source>
</evidence>
<comment type="caution">
    <text evidence="4">The sequence shown here is derived from an EMBL/GenBank/DDBJ whole genome shotgun (WGS) entry which is preliminary data.</text>
</comment>
<feature type="domain" description="Integrase catalytic" evidence="3">
    <location>
        <begin position="129"/>
        <end position="321"/>
    </location>
</feature>
<dbReference type="Pfam" id="PF22483">
    <property type="entry name" value="Mu-transpos_C_2"/>
    <property type="match status" value="1"/>
</dbReference>
<dbReference type="PROSITE" id="PS50994">
    <property type="entry name" value="INTEGRASE"/>
    <property type="match status" value="1"/>
</dbReference>
<dbReference type="AlphaFoldDB" id="A0A2P7EDH4"/>